<accession>A0A0B3BM68</accession>
<dbReference type="PANTHER" id="PTHR13929">
    <property type="entry name" value="1,4-DIHYDROXY-2-NAPHTHOATE OCTAPRENYLTRANSFERASE"/>
    <property type="match status" value="1"/>
</dbReference>
<feature type="transmembrane region" description="Helical" evidence="9">
    <location>
        <begin position="246"/>
        <end position="264"/>
    </location>
</feature>
<dbReference type="InterPro" id="IPR044878">
    <property type="entry name" value="UbiA_sf"/>
</dbReference>
<dbReference type="PANTHER" id="PTHR13929:SF0">
    <property type="entry name" value="UBIA PRENYLTRANSFERASE DOMAIN-CONTAINING PROTEIN 1"/>
    <property type="match status" value="1"/>
</dbReference>
<dbReference type="CDD" id="cd13962">
    <property type="entry name" value="PT_UbiA_UBIAD1"/>
    <property type="match status" value="1"/>
</dbReference>
<feature type="transmembrane region" description="Helical" evidence="9">
    <location>
        <begin position="276"/>
        <end position="299"/>
    </location>
</feature>
<reference evidence="10 11" key="1">
    <citation type="submission" date="2014-11" db="EMBL/GenBank/DDBJ databases">
        <title>Genome sequence of Pseudomonas tuomuerensis JCM 14085.</title>
        <authorList>
            <person name="Shin S.-K."/>
            <person name="Yi H."/>
        </authorList>
    </citation>
    <scope>NUCLEOTIDE SEQUENCE [LARGE SCALE GENOMIC DNA]</scope>
    <source>
        <strain evidence="10 11">JCM 14085</strain>
    </source>
</reference>
<gene>
    <name evidence="10" type="ORF">PT85_05780</name>
</gene>
<dbReference type="Gene3D" id="1.10.357.140">
    <property type="entry name" value="UbiA prenyltransferase"/>
    <property type="match status" value="1"/>
</dbReference>
<comment type="caution">
    <text evidence="10">The sequence shown here is derived from an EMBL/GenBank/DDBJ whole genome shotgun (WGS) entry which is preliminary data.</text>
</comment>
<keyword evidence="8 9" id="KW-0472">Membrane</keyword>
<protein>
    <submittedName>
        <fullName evidence="10">1,4-dihydroxy-2-naphthoate octaprenyltransferase</fullName>
    </submittedName>
</protein>
<dbReference type="Pfam" id="PF01040">
    <property type="entry name" value="UbiA"/>
    <property type="match status" value="1"/>
</dbReference>
<feature type="transmembrane region" description="Helical" evidence="9">
    <location>
        <begin position="217"/>
        <end position="240"/>
    </location>
</feature>
<dbReference type="UniPathway" id="UPA00079"/>
<dbReference type="EMBL" id="JTAK01000002">
    <property type="protein sequence ID" value="KHO65568.1"/>
    <property type="molecule type" value="Genomic_DNA"/>
</dbReference>
<evidence type="ECO:0000313" key="10">
    <source>
        <dbReference type="EMBL" id="KHO65568.1"/>
    </source>
</evidence>
<dbReference type="InterPro" id="IPR000537">
    <property type="entry name" value="UbiA_prenyltransferase"/>
</dbReference>
<dbReference type="GO" id="GO:0016020">
    <property type="term" value="C:membrane"/>
    <property type="evidence" value="ECO:0007669"/>
    <property type="project" value="UniProtKB-SubCell"/>
</dbReference>
<sequence>MSETWAWLGVARGRFLPLTLSCVALGLALSLPPAPSASLPFGEALLVLIGALAAHVAVNALNEYGDYRSGLDLRTRRTAFSGGSGTLVAHPQLLGRTLLLGIGSLLTCALIGLFFLLRQPQLFASLAPLGLAGLLLVLAYTPWLTRHPWLCLFAPGLGFALMVLGARLVLGGPLDSGDLLLTLLPLLLLCNNLLLLSQIPDIDADRAAGRRTLPMQIGVAGALRVALLHWLLAYGVLLAALWQRELAGAALGLLTLPLALRAAWLLRRNALEPQRLLPALGLNAAVSVGTPLLMAVGLLI</sequence>
<feature type="transmembrane region" description="Helical" evidence="9">
    <location>
        <begin position="123"/>
        <end position="143"/>
    </location>
</feature>
<comment type="pathway">
    <text evidence="2">Quinol/quinone metabolism; menaquinone biosynthesis.</text>
</comment>
<evidence type="ECO:0000256" key="6">
    <source>
        <dbReference type="ARBA" id="ARBA00022692"/>
    </source>
</evidence>
<proteinExistence type="predicted"/>
<dbReference type="InterPro" id="IPR026046">
    <property type="entry name" value="UBIAD1"/>
</dbReference>
<organism evidence="10 11">
    <name type="scientific">Pseudomonas flexibilis</name>
    <dbReference type="NCBI Taxonomy" id="706570"/>
    <lineage>
        <taxon>Bacteria</taxon>
        <taxon>Pseudomonadati</taxon>
        <taxon>Pseudomonadota</taxon>
        <taxon>Gammaproteobacteria</taxon>
        <taxon>Pseudomonadales</taxon>
        <taxon>Pseudomonadaceae</taxon>
        <taxon>Pseudomonas</taxon>
    </lineage>
</organism>
<dbReference type="AlphaFoldDB" id="A0A0B3BM68"/>
<dbReference type="GO" id="GO:0004659">
    <property type="term" value="F:prenyltransferase activity"/>
    <property type="evidence" value="ECO:0007669"/>
    <property type="project" value="InterPro"/>
</dbReference>
<keyword evidence="6 9" id="KW-0812">Transmembrane</keyword>
<feature type="transmembrane region" description="Helical" evidence="9">
    <location>
        <begin position="98"/>
        <end position="117"/>
    </location>
</feature>
<name>A0A0B3BM68_9PSED</name>
<dbReference type="RefSeq" id="WP_039606159.1">
    <property type="nucleotide sequence ID" value="NZ_FMUP01000001.1"/>
</dbReference>
<keyword evidence="3" id="KW-0474">Menaquinone biosynthesis</keyword>
<dbReference type="GO" id="GO:0042371">
    <property type="term" value="P:vitamin K biosynthetic process"/>
    <property type="evidence" value="ECO:0007669"/>
    <property type="project" value="TreeGrafter"/>
</dbReference>
<dbReference type="GO" id="GO:0009234">
    <property type="term" value="P:menaquinone biosynthetic process"/>
    <property type="evidence" value="ECO:0007669"/>
    <property type="project" value="UniProtKB-UniPathway"/>
</dbReference>
<feature type="transmembrane region" description="Helical" evidence="9">
    <location>
        <begin position="150"/>
        <end position="170"/>
    </location>
</feature>
<dbReference type="Proteomes" id="UP000030980">
    <property type="component" value="Unassembled WGS sequence"/>
</dbReference>
<keyword evidence="5 10" id="KW-0808">Transferase</keyword>
<evidence type="ECO:0000256" key="9">
    <source>
        <dbReference type="SAM" id="Phobius"/>
    </source>
</evidence>
<evidence type="ECO:0000256" key="3">
    <source>
        <dbReference type="ARBA" id="ARBA00022428"/>
    </source>
</evidence>
<evidence type="ECO:0000256" key="8">
    <source>
        <dbReference type="ARBA" id="ARBA00023136"/>
    </source>
</evidence>
<keyword evidence="4" id="KW-1003">Cell membrane</keyword>
<evidence type="ECO:0000256" key="4">
    <source>
        <dbReference type="ARBA" id="ARBA00022475"/>
    </source>
</evidence>
<evidence type="ECO:0000256" key="7">
    <source>
        <dbReference type="ARBA" id="ARBA00022989"/>
    </source>
</evidence>
<evidence type="ECO:0000256" key="2">
    <source>
        <dbReference type="ARBA" id="ARBA00004863"/>
    </source>
</evidence>
<dbReference type="Gene3D" id="1.20.120.1780">
    <property type="entry name" value="UbiA prenyltransferase"/>
    <property type="match status" value="1"/>
</dbReference>
<comment type="subcellular location">
    <subcellularLocation>
        <location evidence="1">Membrane</location>
        <topology evidence="1">Multi-pass membrane protein</topology>
    </subcellularLocation>
</comment>
<evidence type="ECO:0000256" key="1">
    <source>
        <dbReference type="ARBA" id="ARBA00004141"/>
    </source>
</evidence>
<evidence type="ECO:0000256" key="5">
    <source>
        <dbReference type="ARBA" id="ARBA00022679"/>
    </source>
</evidence>
<dbReference type="OrthoDB" id="3344514at2"/>
<evidence type="ECO:0000313" key="11">
    <source>
        <dbReference type="Proteomes" id="UP000030980"/>
    </source>
</evidence>
<keyword evidence="7 9" id="KW-1133">Transmembrane helix</keyword>
<feature type="transmembrane region" description="Helical" evidence="9">
    <location>
        <begin position="40"/>
        <end position="61"/>
    </location>
</feature>
<feature type="transmembrane region" description="Helical" evidence="9">
    <location>
        <begin position="176"/>
        <end position="196"/>
    </location>
</feature>
<keyword evidence="11" id="KW-1185">Reference proteome</keyword>
<dbReference type="STRING" id="706570.PT85_05780"/>